<comment type="caution">
    <text evidence="1">The sequence shown here is derived from an EMBL/GenBank/DDBJ whole genome shotgun (WGS) entry which is preliminary data.</text>
</comment>
<dbReference type="EMBL" id="JAUCML010000004">
    <property type="protein sequence ID" value="MDM7885138.1"/>
    <property type="molecule type" value="Genomic_DNA"/>
</dbReference>
<protein>
    <recommendedName>
        <fullName evidence="3">Transposase</fullName>
    </recommendedName>
</protein>
<dbReference type="Proteomes" id="UP001237823">
    <property type="component" value="Unassembled WGS sequence"/>
</dbReference>
<organism evidence="1 2">
    <name type="scientific">Curtobacterium citri</name>
    <dbReference type="NCBI Taxonomy" id="3055139"/>
    <lineage>
        <taxon>Bacteria</taxon>
        <taxon>Bacillati</taxon>
        <taxon>Actinomycetota</taxon>
        <taxon>Actinomycetes</taxon>
        <taxon>Micrococcales</taxon>
        <taxon>Microbacteriaceae</taxon>
        <taxon>Curtobacterium</taxon>
    </lineage>
</organism>
<dbReference type="RefSeq" id="WP_182046326.1">
    <property type="nucleotide sequence ID" value="NZ_JAUCML010000004.1"/>
</dbReference>
<accession>A0ABT7T6E6</accession>
<sequence>MCESVQCPVCGKTSWTGCGDHVRDVLRGVRRRDRCTGHGLPRHVFDTAGFR</sequence>
<evidence type="ECO:0000313" key="2">
    <source>
        <dbReference type="Proteomes" id="UP001237823"/>
    </source>
</evidence>
<evidence type="ECO:0008006" key="3">
    <source>
        <dbReference type="Google" id="ProtNLM"/>
    </source>
</evidence>
<reference evidence="1 2" key="1">
    <citation type="submission" date="2023-06" db="EMBL/GenBank/DDBJ databases">
        <authorList>
            <person name="Feng G."/>
            <person name="Li J."/>
            <person name="Zhu H."/>
        </authorList>
    </citation>
    <scope>NUCLEOTIDE SEQUENCE [LARGE SCALE GENOMIC DNA]</scope>
    <source>
        <strain evidence="1 2">RHCKG23</strain>
    </source>
</reference>
<keyword evidence="2" id="KW-1185">Reference proteome</keyword>
<evidence type="ECO:0000313" key="1">
    <source>
        <dbReference type="EMBL" id="MDM7885138.1"/>
    </source>
</evidence>
<gene>
    <name evidence="1" type="ORF">QUG92_08470</name>
</gene>
<proteinExistence type="predicted"/>
<name>A0ABT7T6E6_9MICO</name>